<dbReference type="Gramene" id="CDF33358">
    <property type="protein sequence ID" value="CDF33358"/>
    <property type="gene ID" value="CHC_T00001945001"/>
</dbReference>
<dbReference type="GeneID" id="17320899"/>
<sequence length="86" mass="10077">MWGKLESKLDRQRHSRACEEEGHNLSSHRHLLKDAIRVLQRIFHFSPPCHRFCVCMLRGVTSCTAALVHDRFLVISEIQPFPVKLR</sequence>
<evidence type="ECO:0000313" key="2">
    <source>
        <dbReference type="EMBL" id="CDF33358.1"/>
    </source>
</evidence>
<dbReference type="KEGG" id="ccp:CHC_T00001945001"/>
<dbReference type="AlphaFoldDB" id="R7Q678"/>
<protein>
    <submittedName>
        <fullName evidence="2">Uncharacterized protein</fullName>
    </submittedName>
</protein>
<evidence type="ECO:0000256" key="1">
    <source>
        <dbReference type="SAM" id="MobiDB-lite"/>
    </source>
</evidence>
<name>R7Q678_CHOCR</name>
<gene>
    <name evidence="2" type="ORF">CHC_T00001945001</name>
</gene>
<dbReference type="Proteomes" id="UP000012073">
    <property type="component" value="Unassembled WGS sequence"/>
</dbReference>
<dbReference type="RefSeq" id="XP_005713161.1">
    <property type="nucleotide sequence ID" value="XM_005713104.1"/>
</dbReference>
<dbReference type="EMBL" id="HG001642">
    <property type="protein sequence ID" value="CDF33358.1"/>
    <property type="molecule type" value="Genomic_DNA"/>
</dbReference>
<evidence type="ECO:0000313" key="3">
    <source>
        <dbReference type="Proteomes" id="UP000012073"/>
    </source>
</evidence>
<reference evidence="3" key="1">
    <citation type="journal article" date="2013" name="Proc. Natl. Acad. Sci. U.S.A.">
        <title>Genome structure and metabolic features in the red seaweed Chondrus crispus shed light on evolution of the Archaeplastida.</title>
        <authorList>
            <person name="Collen J."/>
            <person name="Porcel B."/>
            <person name="Carre W."/>
            <person name="Ball S.G."/>
            <person name="Chaparro C."/>
            <person name="Tonon T."/>
            <person name="Barbeyron T."/>
            <person name="Michel G."/>
            <person name="Noel B."/>
            <person name="Valentin K."/>
            <person name="Elias M."/>
            <person name="Artiguenave F."/>
            <person name="Arun A."/>
            <person name="Aury J.M."/>
            <person name="Barbosa-Neto J.F."/>
            <person name="Bothwell J.H."/>
            <person name="Bouget F.Y."/>
            <person name="Brillet L."/>
            <person name="Cabello-Hurtado F."/>
            <person name="Capella-Gutierrez S."/>
            <person name="Charrier B."/>
            <person name="Cladiere L."/>
            <person name="Cock J.M."/>
            <person name="Coelho S.M."/>
            <person name="Colleoni C."/>
            <person name="Czjzek M."/>
            <person name="Da Silva C."/>
            <person name="Delage L."/>
            <person name="Denoeud F."/>
            <person name="Deschamps P."/>
            <person name="Dittami S.M."/>
            <person name="Gabaldon T."/>
            <person name="Gachon C.M."/>
            <person name="Groisillier A."/>
            <person name="Herve C."/>
            <person name="Jabbari K."/>
            <person name="Katinka M."/>
            <person name="Kloareg B."/>
            <person name="Kowalczyk N."/>
            <person name="Labadie K."/>
            <person name="Leblanc C."/>
            <person name="Lopez P.J."/>
            <person name="McLachlan D.H."/>
            <person name="Meslet-Cladiere L."/>
            <person name="Moustafa A."/>
            <person name="Nehr Z."/>
            <person name="Nyvall Collen P."/>
            <person name="Panaud O."/>
            <person name="Partensky F."/>
            <person name="Poulain J."/>
            <person name="Rensing S.A."/>
            <person name="Rousvoal S."/>
            <person name="Samson G."/>
            <person name="Symeonidi A."/>
            <person name="Weissenbach J."/>
            <person name="Zambounis A."/>
            <person name="Wincker P."/>
            <person name="Boyen C."/>
        </authorList>
    </citation>
    <scope>NUCLEOTIDE SEQUENCE [LARGE SCALE GENOMIC DNA]</scope>
    <source>
        <strain evidence="3">cv. Stackhouse</strain>
    </source>
</reference>
<organism evidence="2 3">
    <name type="scientific">Chondrus crispus</name>
    <name type="common">Carrageen Irish moss</name>
    <name type="synonym">Polymorpha crispa</name>
    <dbReference type="NCBI Taxonomy" id="2769"/>
    <lineage>
        <taxon>Eukaryota</taxon>
        <taxon>Rhodophyta</taxon>
        <taxon>Florideophyceae</taxon>
        <taxon>Rhodymeniophycidae</taxon>
        <taxon>Gigartinales</taxon>
        <taxon>Gigartinaceae</taxon>
        <taxon>Chondrus</taxon>
    </lineage>
</organism>
<proteinExistence type="predicted"/>
<feature type="compositionally biased region" description="Basic and acidic residues" evidence="1">
    <location>
        <begin position="1"/>
        <end position="23"/>
    </location>
</feature>
<keyword evidence="3" id="KW-1185">Reference proteome</keyword>
<feature type="region of interest" description="Disordered" evidence="1">
    <location>
        <begin position="1"/>
        <end position="24"/>
    </location>
</feature>
<accession>R7Q678</accession>